<organism evidence="4 5">
    <name type="scientific">Mytilus galloprovincialis</name>
    <name type="common">Mediterranean mussel</name>
    <dbReference type="NCBI Taxonomy" id="29158"/>
    <lineage>
        <taxon>Eukaryota</taxon>
        <taxon>Metazoa</taxon>
        <taxon>Spiralia</taxon>
        <taxon>Lophotrochozoa</taxon>
        <taxon>Mollusca</taxon>
        <taxon>Bivalvia</taxon>
        <taxon>Autobranchia</taxon>
        <taxon>Pteriomorphia</taxon>
        <taxon>Mytilida</taxon>
        <taxon>Mytiloidea</taxon>
        <taxon>Mytilidae</taxon>
        <taxon>Mytilinae</taxon>
        <taxon>Mytilus</taxon>
    </lineage>
</organism>
<dbReference type="AlphaFoldDB" id="A0A8B6HEN1"/>
<keyword evidence="2" id="KW-0472">Membrane</keyword>
<gene>
    <name evidence="4" type="ORF">MGAL_10B062977</name>
</gene>
<reference evidence="4" key="1">
    <citation type="submission" date="2018-11" db="EMBL/GenBank/DDBJ databases">
        <authorList>
            <person name="Alioto T."/>
            <person name="Alioto T."/>
        </authorList>
    </citation>
    <scope>NUCLEOTIDE SEQUENCE</scope>
</reference>
<keyword evidence="2" id="KW-1133">Transmembrane helix</keyword>
<comment type="caution">
    <text evidence="4">The sequence shown here is derived from an EMBL/GenBank/DDBJ whole genome shotgun (WGS) entry which is preliminary data.</text>
</comment>
<keyword evidence="5" id="KW-1185">Reference proteome</keyword>
<dbReference type="EMBL" id="UYJE01009955">
    <property type="protein sequence ID" value="VDI78348.1"/>
    <property type="molecule type" value="Genomic_DNA"/>
</dbReference>
<protein>
    <recommendedName>
        <fullName evidence="3">Reverse transcriptase domain-containing protein</fullName>
    </recommendedName>
</protein>
<sequence>MARRMTSYMTDNNYVDTSVQKGGIPGFSGCIEHTSIISQLIQEAKVNKKDLTVVWLDLANAYGTVPHMLIQQSLDHYHIPDHFKKVIRSYLSGIELRFTTSTFTTTWQKLQKGIVTGCTISVILFVMGMNMIIKSGERETRGPKTSTDIRQPPNRGFMDDLTITTDTHVQARWVLKALEETVTWARMSFNPKKSRALIIRKGKRTHQVELKVQGEVIPSIIDNPIKCLGKWYDDSLSDKNNIKRIEQQVSEGMRNIDKTGLPGKLKAWIYQHGLLPRISWPLMLYEITLTTVEKLERTINRHLRKWLGVPPSFTTVGLYSRIAKLQLPFTSLVEEFKVSKSRLVMTLKESRDDKVRTAGVQVRTGRKWSASKAVSEAESRLRHKDIVGTVAVGRQGLGTSKNCYWKNANTQERRSLVQREIKSREEENRQAKTVELGSQGAWSRWDLEQRSLTWSDIWRYPQYQLQFLLRSVYDVLPTPSNLHRWKLSETPDCPLCGNRGTLQHVLSGCNIALTQGRYTWRHNQVLRELAEVIEKQRKDAKHIRDKPIKIQFVKEGEVGQKSKKNISGMLNQAKDWQLEVDLGKKMQFPDIVPTNLRPDMVLWSTSSKKVAIIELTVPWEERCGEANERKRAKYDGLLAECRDRGWQTWNFPVEVGCRGFPAQSVWRMFSAVGVTGQNRRAAIKKLGQAAEKASCWIWMKRDSSSWKSTTNAQ</sequence>
<dbReference type="PANTHER" id="PTHR35450">
    <property type="entry name" value="REVERSE TRANSCRIPTASE DOMAIN-CONTAINING PROTEIN"/>
    <property type="match status" value="1"/>
</dbReference>
<feature type="transmembrane region" description="Helical" evidence="2">
    <location>
        <begin position="113"/>
        <end position="133"/>
    </location>
</feature>
<dbReference type="Proteomes" id="UP000596742">
    <property type="component" value="Unassembled WGS sequence"/>
</dbReference>
<name>A0A8B6HEN1_MYTGA</name>
<evidence type="ECO:0000313" key="4">
    <source>
        <dbReference type="EMBL" id="VDI78348.1"/>
    </source>
</evidence>
<evidence type="ECO:0000256" key="1">
    <source>
        <dbReference type="SAM" id="MobiDB-lite"/>
    </source>
</evidence>
<dbReference type="PANTHER" id="PTHR35450:SF2">
    <property type="entry name" value="REVERSE TRANSCRIPTASE DOMAIN-CONTAINING PROTEIN"/>
    <property type="match status" value="1"/>
</dbReference>
<proteinExistence type="predicted"/>
<evidence type="ECO:0000256" key="2">
    <source>
        <dbReference type="SAM" id="Phobius"/>
    </source>
</evidence>
<feature type="domain" description="Reverse transcriptase" evidence="3">
    <location>
        <begin position="1"/>
        <end position="217"/>
    </location>
</feature>
<keyword evidence="2" id="KW-0812">Transmembrane</keyword>
<evidence type="ECO:0000313" key="5">
    <source>
        <dbReference type="Proteomes" id="UP000596742"/>
    </source>
</evidence>
<dbReference type="OrthoDB" id="447743at2759"/>
<dbReference type="PROSITE" id="PS50878">
    <property type="entry name" value="RT_POL"/>
    <property type="match status" value="1"/>
</dbReference>
<feature type="region of interest" description="Disordered" evidence="1">
    <location>
        <begin position="136"/>
        <end position="155"/>
    </location>
</feature>
<dbReference type="Pfam" id="PF00078">
    <property type="entry name" value="RVT_1"/>
    <property type="match status" value="1"/>
</dbReference>
<dbReference type="InterPro" id="IPR000477">
    <property type="entry name" value="RT_dom"/>
</dbReference>
<accession>A0A8B6HEN1</accession>
<evidence type="ECO:0000259" key="3">
    <source>
        <dbReference type="PROSITE" id="PS50878"/>
    </source>
</evidence>